<evidence type="ECO:0000313" key="2">
    <source>
        <dbReference type="EMBL" id="KAK9765282.1"/>
    </source>
</evidence>
<evidence type="ECO:0000256" key="1">
    <source>
        <dbReference type="SAM" id="SignalP"/>
    </source>
</evidence>
<organism evidence="2 3">
    <name type="scientific">Basidiobolus ranarum</name>
    <dbReference type="NCBI Taxonomy" id="34480"/>
    <lineage>
        <taxon>Eukaryota</taxon>
        <taxon>Fungi</taxon>
        <taxon>Fungi incertae sedis</taxon>
        <taxon>Zoopagomycota</taxon>
        <taxon>Entomophthoromycotina</taxon>
        <taxon>Basidiobolomycetes</taxon>
        <taxon>Basidiobolales</taxon>
        <taxon>Basidiobolaceae</taxon>
        <taxon>Basidiobolus</taxon>
    </lineage>
</organism>
<feature type="chain" id="PRO_5045521759" evidence="1">
    <location>
        <begin position="22"/>
        <end position="176"/>
    </location>
</feature>
<keyword evidence="3" id="KW-1185">Reference proteome</keyword>
<keyword evidence="1" id="KW-0732">Signal</keyword>
<gene>
    <name evidence="2" type="ORF">K7432_006511</name>
</gene>
<protein>
    <submittedName>
        <fullName evidence="2">Uncharacterized protein</fullName>
    </submittedName>
</protein>
<dbReference type="Proteomes" id="UP001479436">
    <property type="component" value="Unassembled WGS sequence"/>
</dbReference>
<accession>A0ABR2WUT2</accession>
<proteinExistence type="predicted"/>
<dbReference type="EMBL" id="JASJQH010000290">
    <property type="protein sequence ID" value="KAK9765282.1"/>
    <property type="molecule type" value="Genomic_DNA"/>
</dbReference>
<reference evidence="2 3" key="1">
    <citation type="submission" date="2023-04" db="EMBL/GenBank/DDBJ databases">
        <title>Genome of Basidiobolus ranarum AG-B5.</title>
        <authorList>
            <person name="Stajich J.E."/>
            <person name="Carter-House D."/>
            <person name="Gryganskyi A."/>
        </authorList>
    </citation>
    <scope>NUCLEOTIDE SEQUENCE [LARGE SCALE GENOMIC DNA]</scope>
    <source>
        <strain evidence="2 3">AG-B5</strain>
    </source>
</reference>
<sequence>MLRKIWILGLVMMKPSEFIQAAGGERPITMDAEKKIHEQFEPYQDMIAFSSKRYGISSKADVYTSLEWHKAISFYGLAPSVNPPKNPLDLFEMAGSLCPMFIAKKQIGVVIAVPVQEGSWKIQEFNTYKDLLDDIDEAVSRFSELSNEEPRVLYDMYTNLKAVFTEHKVIPFNSHN</sequence>
<evidence type="ECO:0000313" key="3">
    <source>
        <dbReference type="Proteomes" id="UP001479436"/>
    </source>
</evidence>
<feature type="signal peptide" evidence="1">
    <location>
        <begin position="1"/>
        <end position="21"/>
    </location>
</feature>
<comment type="caution">
    <text evidence="2">The sequence shown here is derived from an EMBL/GenBank/DDBJ whole genome shotgun (WGS) entry which is preliminary data.</text>
</comment>
<name>A0ABR2WUT2_9FUNG</name>